<protein>
    <recommendedName>
        <fullName evidence="3">Penicillin-binding protein</fullName>
    </recommendedName>
</protein>
<proteinExistence type="predicted"/>
<sequence length="148" mass="15820">MPLTSLPYPEGMSRPRLPIRPAPLTLLLLTLGMSGLTSARVRLGDALPPHPWQDSGRELVVLYSHDCGDIGPLWTALTQAGLPIRAVNPEDVPAPAPGGLSPWRGEDATRFSRALKVSAYPAVLLVQDGRVLNAWEGDFVAGDVPALK</sequence>
<reference evidence="1" key="2">
    <citation type="submission" date="2020-09" db="EMBL/GenBank/DDBJ databases">
        <authorList>
            <person name="Sun Q."/>
            <person name="Ohkuma M."/>
        </authorList>
    </citation>
    <scope>NUCLEOTIDE SEQUENCE</scope>
    <source>
        <strain evidence="1">JCM 14371</strain>
    </source>
</reference>
<evidence type="ECO:0008006" key="3">
    <source>
        <dbReference type="Google" id="ProtNLM"/>
    </source>
</evidence>
<keyword evidence="2" id="KW-1185">Reference proteome</keyword>
<name>A0A917UTU4_9DEIO</name>
<evidence type="ECO:0000313" key="1">
    <source>
        <dbReference type="EMBL" id="GGJ85059.1"/>
    </source>
</evidence>
<accession>A0A917UTU4</accession>
<organism evidence="1 2">
    <name type="scientific">Deinococcus aquiradiocola</name>
    <dbReference type="NCBI Taxonomy" id="393059"/>
    <lineage>
        <taxon>Bacteria</taxon>
        <taxon>Thermotogati</taxon>
        <taxon>Deinococcota</taxon>
        <taxon>Deinococci</taxon>
        <taxon>Deinococcales</taxon>
        <taxon>Deinococcaceae</taxon>
        <taxon>Deinococcus</taxon>
    </lineage>
</organism>
<reference evidence="1" key="1">
    <citation type="journal article" date="2014" name="Int. J. Syst. Evol. Microbiol.">
        <title>Complete genome sequence of Corynebacterium casei LMG S-19264T (=DSM 44701T), isolated from a smear-ripened cheese.</title>
        <authorList>
            <consortium name="US DOE Joint Genome Institute (JGI-PGF)"/>
            <person name="Walter F."/>
            <person name="Albersmeier A."/>
            <person name="Kalinowski J."/>
            <person name="Ruckert C."/>
        </authorList>
    </citation>
    <scope>NUCLEOTIDE SEQUENCE</scope>
    <source>
        <strain evidence="1">JCM 14371</strain>
    </source>
</reference>
<dbReference type="EMBL" id="BMOE01000013">
    <property type="protein sequence ID" value="GGJ85059.1"/>
    <property type="molecule type" value="Genomic_DNA"/>
</dbReference>
<dbReference type="Proteomes" id="UP000635726">
    <property type="component" value="Unassembled WGS sequence"/>
</dbReference>
<comment type="caution">
    <text evidence="1">The sequence shown here is derived from an EMBL/GenBank/DDBJ whole genome shotgun (WGS) entry which is preliminary data.</text>
</comment>
<dbReference type="AlphaFoldDB" id="A0A917UTU4"/>
<gene>
    <name evidence="1" type="ORF">GCM10008939_31190</name>
</gene>
<evidence type="ECO:0000313" key="2">
    <source>
        <dbReference type="Proteomes" id="UP000635726"/>
    </source>
</evidence>